<organism evidence="13 14">
    <name type="scientific">Candidatus Riesia pediculischaeffi PTSU</name>
    <dbReference type="NCBI Taxonomy" id="1401651"/>
    <lineage>
        <taxon>Bacteria</taxon>
        <taxon>Pseudomonadati</taxon>
        <taxon>Pseudomonadota</taxon>
        <taxon>Gammaproteobacteria</taxon>
        <taxon>Enterobacterales</taxon>
        <taxon>Enterobacteriaceae</taxon>
        <taxon>Candidatus Riesia</taxon>
    </lineage>
</organism>
<dbReference type="PATRIC" id="fig|1401651.3.peg.175"/>
<comment type="pathway">
    <text evidence="10">Cell wall biogenesis; peptidoglycan biosynthesis.</text>
</comment>
<feature type="binding site" evidence="10">
    <location>
        <position position="127"/>
    </location>
    <ligand>
        <name>UDP-N-acetyl-alpha-D-glucosamine</name>
        <dbReference type="ChEBI" id="CHEBI:57705"/>
    </ligand>
</feature>
<keyword evidence="4 10" id="KW-0808">Transferase</keyword>
<evidence type="ECO:0000313" key="13">
    <source>
        <dbReference type="EMBL" id="KIE64176.1"/>
    </source>
</evidence>
<keyword evidence="1 10" id="KW-1003">Cell membrane</keyword>
<dbReference type="RefSeq" id="WP_039719542.1">
    <property type="nucleotide sequence ID" value="NZ_AWXV01000002.1"/>
</dbReference>
<dbReference type="AlphaFoldDB" id="A0A0C1SA68"/>
<keyword evidence="5 10" id="KW-0133">Cell shape</keyword>
<evidence type="ECO:0000259" key="11">
    <source>
        <dbReference type="Pfam" id="PF03033"/>
    </source>
</evidence>
<dbReference type="PANTHER" id="PTHR21015">
    <property type="entry name" value="UDP-N-ACETYLGLUCOSAMINE--N-ACETYLMURAMYL-(PENTAPEPTIDE) PYROPHOSPHORYL-UNDECAPRENOL N-ACETYLGLUCOSAMINE TRANSFERASE 1"/>
    <property type="match status" value="1"/>
</dbReference>
<reference evidence="13 14" key="1">
    <citation type="journal article" date="2014" name="G3 (Bethesda)">
        <title>Genome sequence of Candidatus Riesia pediculischaeffi, endosymbiont of chimpanzee lice, and genomic comparison of recently acquired endosymbionts from human and chimpanzee lice.</title>
        <authorList>
            <person name="Boyd B.M."/>
            <person name="Allen J.M."/>
            <person name="de Crecy-Lagard V."/>
            <person name="Reed D.L."/>
        </authorList>
    </citation>
    <scope>NUCLEOTIDE SEQUENCE [LARGE SCALE GENOMIC DNA]</scope>
    <source>
        <strain evidence="13 14">PTSU</strain>
    </source>
</reference>
<dbReference type="GO" id="GO:0051301">
    <property type="term" value="P:cell division"/>
    <property type="evidence" value="ECO:0007669"/>
    <property type="project" value="UniProtKB-KW"/>
</dbReference>
<keyword evidence="7 10" id="KW-0472">Membrane</keyword>
<feature type="binding site" evidence="10">
    <location>
        <begin position="15"/>
        <end position="17"/>
    </location>
    <ligand>
        <name>UDP-N-acetyl-alpha-D-glucosamine</name>
        <dbReference type="ChEBI" id="CHEBI:57705"/>
    </ligand>
</feature>
<dbReference type="GO" id="GO:0005975">
    <property type="term" value="P:carbohydrate metabolic process"/>
    <property type="evidence" value="ECO:0007669"/>
    <property type="project" value="InterPro"/>
</dbReference>
<feature type="binding site" evidence="10">
    <location>
        <position position="163"/>
    </location>
    <ligand>
        <name>UDP-N-acetyl-alpha-D-glucosamine</name>
        <dbReference type="ChEBI" id="CHEBI:57705"/>
    </ligand>
</feature>
<evidence type="ECO:0000256" key="6">
    <source>
        <dbReference type="ARBA" id="ARBA00022984"/>
    </source>
</evidence>
<sequence length="361" mass="40967">MKQDIQKIAILAGGTGGHIFPGITIAKLFKKMKWKVIWIGSNGGMERDIVPKYGIILETIEISGLKRRNFFQYFKKIFELPFAIIQSIRIVRRYRPDVAIGLGGYVSGPSGLASWICKVPIVVHEQNKVAGLTNRLLSKISSETLQAYPNTLHGARTVGNPIREDILSISKAKHRICKRVGRIRLLIIGGSQGSEIFNKSIPKVASKISDKILIFHQTGIGKKYFTIEMYKKLRIRRYCYKVTEFINDVASAYRWADILISRSGAMTVSEVDSIGLPTIFVPYQHADNQQLFNAEPLKESGLIKIIEQSKNLSEKLIEQIERWNRDEISKISQKFKSVLSVKYSKEMIVKNLIEVSKRNEI</sequence>
<dbReference type="EMBL" id="AWXV01000002">
    <property type="protein sequence ID" value="KIE64176.1"/>
    <property type="molecule type" value="Genomic_DNA"/>
</dbReference>
<dbReference type="GO" id="GO:0008360">
    <property type="term" value="P:regulation of cell shape"/>
    <property type="evidence" value="ECO:0007669"/>
    <property type="project" value="UniProtKB-KW"/>
</dbReference>
<evidence type="ECO:0000256" key="4">
    <source>
        <dbReference type="ARBA" id="ARBA00022679"/>
    </source>
</evidence>
<comment type="caution">
    <text evidence="13">The sequence shown here is derived from an EMBL/GenBank/DDBJ whole genome shotgun (WGS) entry which is preliminary data.</text>
</comment>
<protein>
    <recommendedName>
        <fullName evidence="10">UDP-N-acetylglucosamine--N-acetylmuramyl-(pentapeptide) pyrophosphoryl-undecaprenol N-acetylglucosamine transferase</fullName>
        <ecNumber evidence="10">2.4.1.227</ecNumber>
    </recommendedName>
    <alternativeName>
        <fullName evidence="10">Undecaprenyl-PP-MurNAc-pentapeptide-UDPGlcNAc GlcNAc transferase</fullName>
    </alternativeName>
</protein>
<dbReference type="GO" id="GO:0009252">
    <property type="term" value="P:peptidoglycan biosynthetic process"/>
    <property type="evidence" value="ECO:0007669"/>
    <property type="project" value="UniProtKB-UniRule"/>
</dbReference>
<evidence type="ECO:0000313" key="14">
    <source>
        <dbReference type="Proteomes" id="UP000054529"/>
    </source>
</evidence>
<evidence type="ECO:0000256" key="7">
    <source>
        <dbReference type="ARBA" id="ARBA00023136"/>
    </source>
</evidence>
<dbReference type="SUPFAM" id="SSF53756">
    <property type="entry name" value="UDP-Glycosyltransferase/glycogen phosphorylase"/>
    <property type="match status" value="1"/>
</dbReference>
<evidence type="ECO:0000256" key="10">
    <source>
        <dbReference type="HAMAP-Rule" id="MF_00033"/>
    </source>
</evidence>
<proteinExistence type="inferred from homology"/>
<dbReference type="GO" id="GO:0050511">
    <property type="term" value="F:undecaprenyldiphospho-muramoylpentapeptide beta-N-acetylglucosaminyltransferase activity"/>
    <property type="evidence" value="ECO:0007669"/>
    <property type="project" value="UniProtKB-UniRule"/>
</dbReference>
<name>A0A0C1SA68_9ENTR</name>
<dbReference type="HOGENOM" id="CLU_037404_2_0_6"/>
<comment type="similarity">
    <text evidence="10">Belongs to the glycosyltransferase 28 family. MurG subfamily.</text>
</comment>
<dbReference type="OrthoDB" id="9808936at2"/>
<dbReference type="PANTHER" id="PTHR21015:SF22">
    <property type="entry name" value="GLYCOSYLTRANSFERASE"/>
    <property type="match status" value="1"/>
</dbReference>
<dbReference type="InterPro" id="IPR004276">
    <property type="entry name" value="GlycoTrans_28_N"/>
</dbReference>
<dbReference type="CDD" id="cd03785">
    <property type="entry name" value="GT28_MurG"/>
    <property type="match status" value="1"/>
</dbReference>
<evidence type="ECO:0000256" key="3">
    <source>
        <dbReference type="ARBA" id="ARBA00022676"/>
    </source>
</evidence>
<dbReference type="InterPro" id="IPR006009">
    <property type="entry name" value="GlcNAc_MurG"/>
</dbReference>
<feature type="domain" description="Glycosyl transferase family 28 C-terminal" evidence="12">
    <location>
        <begin position="185"/>
        <end position="329"/>
    </location>
</feature>
<keyword evidence="8 10" id="KW-0131">Cell cycle</keyword>
<evidence type="ECO:0000256" key="1">
    <source>
        <dbReference type="ARBA" id="ARBA00022475"/>
    </source>
</evidence>
<evidence type="ECO:0000256" key="2">
    <source>
        <dbReference type="ARBA" id="ARBA00022618"/>
    </source>
</evidence>
<accession>A0A0C1SA68</accession>
<comment type="caution">
    <text evidence="10">Lacks conserved residue(s) required for the propagation of feature annotation.</text>
</comment>
<comment type="function">
    <text evidence="10">Cell wall formation. Catalyzes the transfer of a GlcNAc subunit on undecaprenyl-pyrophosphoryl-MurNAc-pentapeptide (lipid intermediate I) to form undecaprenyl-pyrophosphoryl-MurNAc-(pentapeptide)GlcNAc (lipid intermediate II).</text>
</comment>
<dbReference type="Gene3D" id="3.40.50.2000">
    <property type="entry name" value="Glycogen Phosphorylase B"/>
    <property type="match status" value="2"/>
</dbReference>
<gene>
    <name evidence="10" type="primary">murG</name>
    <name evidence="13" type="ORF">P689_119147</name>
</gene>
<comment type="subcellular location">
    <subcellularLocation>
        <location evidence="10">Cell membrane</location>
        <topology evidence="10">Peripheral membrane protein</topology>
        <orientation evidence="10">Cytoplasmic side</orientation>
    </subcellularLocation>
</comment>
<keyword evidence="2 10" id="KW-0132">Cell division</keyword>
<dbReference type="GO" id="GO:0051991">
    <property type="term" value="F:UDP-N-acetyl-D-glucosamine:N-acetylmuramoyl-L-alanyl-D-glutamyl-meso-2,6-diaminopimelyl-D-alanyl-D-alanine-diphosphoundecaprenol 4-beta-N-acetylglucosaminlytransferase activity"/>
    <property type="evidence" value="ECO:0007669"/>
    <property type="project" value="RHEA"/>
</dbReference>
<evidence type="ECO:0000256" key="5">
    <source>
        <dbReference type="ARBA" id="ARBA00022960"/>
    </source>
</evidence>
<keyword evidence="3 10" id="KW-0328">Glycosyltransferase</keyword>
<evidence type="ECO:0000259" key="12">
    <source>
        <dbReference type="Pfam" id="PF04101"/>
    </source>
</evidence>
<dbReference type="GO" id="GO:0005886">
    <property type="term" value="C:plasma membrane"/>
    <property type="evidence" value="ECO:0007669"/>
    <property type="project" value="UniProtKB-SubCell"/>
</dbReference>
<feature type="binding site" evidence="10">
    <location>
        <position position="290"/>
    </location>
    <ligand>
        <name>UDP-N-acetyl-alpha-D-glucosamine</name>
        <dbReference type="ChEBI" id="CHEBI:57705"/>
    </ligand>
</feature>
<keyword evidence="6 10" id="KW-0573">Peptidoglycan synthesis</keyword>
<dbReference type="UniPathway" id="UPA00219"/>
<dbReference type="HAMAP" id="MF_00033">
    <property type="entry name" value="MurG"/>
    <property type="match status" value="1"/>
</dbReference>
<feature type="binding site" evidence="10">
    <location>
        <position position="191"/>
    </location>
    <ligand>
        <name>UDP-N-acetyl-alpha-D-glucosamine</name>
        <dbReference type="ChEBI" id="CHEBI:57705"/>
    </ligand>
</feature>
<evidence type="ECO:0000256" key="8">
    <source>
        <dbReference type="ARBA" id="ARBA00023306"/>
    </source>
</evidence>
<evidence type="ECO:0000256" key="9">
    <source>
        <dbReference type="ARBA" id="ARBA00023316"/>
    </source>
</evidence>
<feature type="domain" description="Glycosyltransferase family 28 N-terminal" evidence="11">
    <location>
        <begin position="8"/>
        <end position="141"/>
    </location>
</feature>
<feature type="binding site" evidence="10">
    <location>
        <position position="246"/>
    </location>
    <ligand>
        <name>UDP-N-acetyl-alpha-D-glucosamine</name>
        <dbReference type="ChEBI" id="CHEBI:57705"/>
    </ligand>
</feature>
<dbReference type="NCBIfam" id="TIGR01133">
    <property type="entry name" value="murG"/>
    <property type="match status" value="1"/>
</dbReference>
<dbReference type="Proteomes" id="UP000054529">
    <property type="component" value="Unassembled WGS sequence"/>
</dbReference>
<dbReference type="Pfam" id="PF03033">
    <property type="entry name" value="Glyco_transf_28"/>
    <property type="match status" value="1"/>
</dbReference>
<comment type="catalytic activity">
    <reaction evidence="10">
        <text>di-trans,octa-cis-undecaprenyl diphospho-N-acetyl-alpha-D-muramoyl-L-alanyl-D-glutamyl-meso-2,6-diaminopimeloyl-D-alanyl-D-alanine + UDP-N-acetyl-alpha-D-glucosamine = di-trans,octa-cis-undecaprenyl diphospho-[N-acetyl-alpha-D-glucosaminyl-(1-&gt;4)]-N-acetyl-alpha-D-muramoyl-L-alanyl-D-glutamyl-meso-2,6-diaminopimeloyl-D-alanyl-D-alanine + UDP + H(+)</text>
        <dbReference type="Rhea" id="RHEA:31227"/>
        <dbReference type="ChEBI" id="CHEBI:15378"/>
        <dbReference type="ChEBI" id="CHEBI:57705"/>
        <dbReference type="ChEBI" id="CHEBI:58223"/>
        <dbReference type="ChEBI" id="CHEBI:61387"/>
        <dbReference type="ChEBI" id="CHEBI:61388"/>
        <dbReference type="EC" id="2.4.1.227"/>
    </reaction>
</comment>
<dbReference type="Pfam" id="PF04101">
    <property type="entry name" value="Glyco_tran_28_C"/>
    <property type="match status" value="1"/>
</dbReference>
<dbReference type="InterPro" id="IPR007235">
    <property type="entry name" value="Glyco_trans_28_C"/>
</dbReference>
<dbReference type="EC" id="2.4.1.227" evidence="10"/>
<keyword evidence="9 10" id="KW-0961">Cell wall biogenesis/degradation</keyword>
<dbReference type="GO" id="GO:0071555">
    <property type="term" value="P:cell wall organization"/>
    <property type="evidence" value="ECO:0007669"/>
    <property type="project" value="UniProtKB-KW"/>
</dbReference>